<dbReference type="GO" id="GO:0008556">
    <property type="term" value="F:P-type potassium transmembrane transporter activity"/>
    <property type="evidence" value="ECO:0007669"/>
    <property type="project" value="InterPro"/>
</dbReference>
<dbReference type="Proteomes" id="UP000250443">
    <property type="component" value="Unassembled WGS sequence"/>
</dbReference>
<dbReference type="NCBIfam" id="TIGR02115">
    <property type="entry name" value="potass_kdpF"/>
    <property type="match status" value="1"/>
</dbReference>
<gene>
    <name evidence="2" type="primary">kdpF</name>
    <name evidence="3" type="ORF">I5Q09_14420</name>
    <name evidence="2" type="ORF">IRZ65_17755</name>
    <name evidence="4" type="ORF">NCTC11842_04059</name>
</gene>
<name>A0A2X2CXQ3_PSELU</name>
<keyword evidence="1" id="KW-1133">Transmembrane helix</keyword>
<keyword evidence="6" id="KW-1185">Reference proteome</keyword>
<dbReference type="AlphaFoldDB" id="A0A2X2CXQ3"/>
<evidence type="ECO:0000313" key="7">
    <source>
        <dbReference type="Proteomes" id="UP000638986"/>
    </source>
</evidence>
<evidence type="ECO:0000313" key="5">
    <source>
        <dbReference type="Proteomes" id="UP000250443"/>
    </source>
</evidence>
<keyword evidence="1" id="KW-0812">Transmembrane</keyword>
<dbReference type="Proteomes" id="UP000638986">
    <property type="component" value="Unassembled WGS sequence"/>
</dbReference>
<dbReference type="Proteomes" id="UP000626180">
    <property type="component" value="Unassembled WGS sequence"/>
</dbReference>
<sequence length="29" mass="3183">MSVLDSLCLLLAVGLFVYLLVALMRADRS</sequence>
<evidence type="ECO:0000313" key="2">
    <source>
        <dbReference type="EMBL" id="MBF8642525.1"/>
    </source>
</evidence>
<organism evidence="4 5">
    <name type="scientific">Pseudomonas luteola</name>
    <dbReference type="NCBI Taxonomy" id="47886"/>
    <lineage>
        <taxon>Bacteria</taxon>
        <taxon>Pseudomonadati</taxon>
        <taxon>Pseudomonadota</taxon>
        <taxon>Gammaproteobacteria</taxon>
        <taxon>Pseudomonadales</taxon>
        <taxon>Pseudomonadaceae</taxon>
        <taxon>Pseudomonas</taxon>
    </lineage>
</organism>
<keyword evidence="1" id="KW-0472">Membrane</keyword>
<dbReference type="GO" id="GO:0005886">
    <property type="term" value="C:plasma membrane"/>
    <property type="evidence" value="ECO:0007669"/>
    <property type="project" value="InterPro"/>
</dbReference>
<dbReference type="InterPro" id="IPR011726">
    <property type="entry name" value="KdpF"/>
</dbReference>
<dbReference type="EMBL" id="UAUF01000014">
    <property type="protein sequence ID" value="SPZ11804.1"/>
    <property type="molecule type" value="Genomic_DNA"/>
</dbReference>
<accession>A0A2X2CXQ3</accession>
<evidence type="ECO:0000313" key="3">
    <source>
        <dbReference type="EMBL" id="MBH3439878.1"/>
    </source>
</evidence>
<evidence type="ECO:0000313" key="4">
    <source>
        <dbReference type="EMBL" id="SPZ11804.1"/>
    </source>
</evidence>
<reference evidence="2 6" key="2">
    <citation type="submission" date="2020-10" db="EMBL/GenBank/DDBJ databases">
        <title>Genome sequences of Pseudomonas isolates.</title>
        <authorList>
            <person name="Wessels L."/>
            <person name="Reich F."/>
            <person name="Hammerl J."/>
        </authorList>
    </citation>
    <scope>NUCLEOTIDE SEQUENCE [LARGE SCALE GENOMIC DNA]</scope>
    <source>
        <strain evidence="2 6">20-MO00624-0</strain>
    </source>
</reference>
<proteinExistence type="predicted"/>
<evidence type="ECO:0000256" key="1">
    <source>
        <dbReference type="SAM" id="Phobius"/>
    </source>
</evidence>
<evidence type="ECO:0000313" key="6">
    <source>
        <dbReference type="Proteomes" id="UP000626180"/>
    </source>
</evidence>
<dbReference type="GeneID" id="300265627"/>
<dbReference type="RefSeq" id="WP_010795812.1">
    <property type="nucleotide sequence ID" value="NZ_CP044086.1"/>
</dbReference>
<reference evidence="3 7" key="3">
    <citation type="submission" date="2020-11" db="EMBL/GenBank/DDBJ databases">
        <title>Enhanced detection system for hospital associated transmission using whole genome sequencing surveillance.</title>
        <authorList>
            <person name="Harrison L.H."/>
            <person name="Van Tyne D."/>
            <person name="Marsh J.W."/>
            <person name="Griffith M.P."/>
            <person name="Snyder D.J."/>
            <person name="Cooper V.S."/>
            <person name="Mustapha M."/>
        </authorList>
    </citation>
    <scope>NUCLEOTIDE SEQUENCE [LARGE SCALE GENOMIC DNA]</scope>
    <source>
        <strain evidence="3 7">PSB00013</strain>
    </source>
</reference>
<reference evidence="4 5" key="1">
    <citation type="submission" date="2018-06" db="EMBL/GenBank/DDBJ databases">
        <authorList>
            <consortium name="Pathogen Informatics"/>
            <person name="Doyle S."/>
        </authorList>
    </citation>
    <scope>NUCLEOTIDE SEQUENCE [LARGE SCALE GENOMIC DNA]</scope>
    <source>
        <strain evidence="4 5">NCTC11842</strain>
    </source>
</reference>
<dbReference type="EMBL" id="JADMCD010000010">
    <property type="protein sequence ID" value="MBF8642525.1"/>
    <property type="molecule type" value="Genomic_DNA"/>
</dbReference>
<dbReference type="Pfam" id="PF09604">
    <property type="entry name" value="Potass_KdpF"/>
    <property type="match status" value="1"/>
</dbReference>
<dbReference type="EMBL" id="JADTXM010000009">
    <property type="protein sequence ID" value="MBH3439878.1"/>
    <property type="molecule type" value="Genomic_DNA"/>
</dbReference>
<protein>
    <submittedName>
        <fullName evidence="2">K(+)-transporting ATPase subunit F</fullName>
    </submittedName>
    <submittedName>
        <fullName evidence="4">K+-transporting ATPase subunit F</fullName>
    </submittedName>
</protein>
<feature type="transmembrane region" description="Helical" evidence="1">
    <location>
        <begin position="7"/>
        <end position="26"/>
    </location>
</feature>